<dbReference type="InterPro" id="IPR029063">
    <property type="entry name" value="SAM-dependent_MTases_sf"/>
</dbReference>
<evidence type="ECO:0000256" key="5">
    <source>
        <dbReference type="ARBA" id="ARBA00022679"/>
    </source>
</evidence>
<organism evidence="8">
    <name type="scientific">uncultured Campylobacterales bacterium</name>
    <dbReference type="NCBI Taxonomy" id="352960"/>
    <lineage>
        <taxon>Bacteria</taxon>
        <taxon>Pseudomonadati</taxon>
        <taxon>Campylobacterota</taxon>
        <taxon>Epsilonproteobacteria</taxon>
        <taxon>Campylobacterales</taxon>
        <taxon>environmental samples</taxon>
    </lineage>
</organism>
<keyword evidence="4 7" id="KW-0489">Methyltransferase</keyword>
<sequence length="303" mass="34166">MQNSPHKPVLLQEVLDCFKDIDDGYIVDATLGYAGHSEELLKANPNIKLIGIDRDNEAISFSSNRLKPYTNRFSIIKKDFANGILECLDHPIKGILADIGVSSLQLDDTNRGFRFDSEALDMRMDVNSSLSASDVVNSYSKSQLEQIFKDYGEVKEYKRLADLIINNRPFTSANSLANIISKNFTSKGIHPATLAFQAIRIEVNDELGQLKSFLENLSKNEEKLSNTTLAIISFHSLEDRIVKQTFKSWTQNCICPSGIMRCICENNHSKGKIITKKPIIPTPNEIKTNPRSRSSKMRIFKFD</sequence>
<feature type="binding site" evidence="7">
    <location>
        <position position="53"/>
    </location>
    <ligand>
        <name>S-adenosyl-L-methionine</name>
        <dbReference type="ChEBI" id="CHEBI:59789"/>
    </ligand>
</feature>
<feature type="binding site" evidence="7">
    <location>
        <position position="80"/>
    </location>
    <ligand>
        <name>S-adenosyl-L-methionine</name>
        <dbReference type="ChEBI" id="CHEBI:59789"/>
    </ligand>
</feature>
<protein>
    <recommendedName>
        <fullName evidence="7">Ribosomal RNA small subunit methyltransferase H</fullName>
        <ecNumber evidence="7">2.1.1.199</ecNumber>
    </recommendedName>
    <alternativeName>
        <fullName evidence="7">16S rRNA m(4)C1402 methyltransferase</fullName>
    </alternativeName>
    <alternativeName>
        <fullName evidence="7">rRNA (cytosine-N(4)-)-methyltransferase RsmH</fullName>
    </alternativeName>
</protein>
<dbReference type="EMBL" id="CACVAW010000046">
    <property type="protein sequence ID" value="CAA6812131.1"/>
    <property type="molecule type" value="Genomic_DNA"/>
</dbReference>
<comment type="subcellular location">
    <subcellularLocation>
        <location evidence="7">Cytoplasm</location>
    </subcellularLocation>
</comment>
<feature type="binding site" evidence="7">
    <location>
        <position position="105"/>
    </location>
    <ligand>
        <name>S-adenosyl-L-methionine</name>
        <dbReference type="ChEBI" id="CHEBI:59789"/>
    </ligand>
</feature>
<dbReference type="HAMAP" id="MF_01007">
    <property type="entry name" value="16SrRNA_methyltr_H"/>
    <property type="match status" value="1"/>
</dbReference>
<dbReference type="Gene3D" id="3.40.50.150">
    <property type="entry name" value="Vaccinia Virus protein VP39"/>
    <property type="match status" value="1"/>
</dbReference>
<evidence type="ECO:0000256" key="4">
    <source>
        <dbReference type="ARBA" id="ARBA00022603"/>
    </source>
</evidence>
<evidence type="ECO:0000256" key="7">
    <source>
        <dbReference type="HAMAP-Rule" id="MF_01007"/>
    </source>
</evidence>
<comment type="catalytic activity">
    <reaction evidence="7">
        <text>cytidine(1402) in 16S rRNA + S-adenosyl-L-methionine = N(4)-methylcytidine(1402) in 16S rRNA + S-adenosyl-L-homocysteine + H(+)</text>
        <dbReference type="Rhea" id="RHEA:42928"/>
        <dbReference type="Rhea" id="RHEA-COMP:10286"/>
        <dbReference type="Rhea" id="RHEA-COMP:10287"/>
        <dbReference type="ChEBI" id="CHEBI:15378"/>
        <dbReference type="ChEBI" id="CHEBI:57856"/>
        <dbReference type="ChEBI" id="CHEBI:59789"/>
        <dbReference type="ChEBI" id="CHEBI:74506"/>
        <dbReference type="ChEBI" id="CHEBI:82748"/>
        <dbReference type="EC" id="2.1.1.199"/>
    </reaction>
</comment>
<dbReference type="GO" id="GO:0071424">
    <property type="term" value="F:rRNA (cytosine-N4-)-methyltransferase activity"/>
    <property type="evidence" value="ECO:0007669"/>
    <property type="project" value="UniProtKB-UniRule"/>
</dbReference>
<dbReference type="PANTHER" id="PTHR11265:SF0">
    <property type="entry name" value="12S RRNA N4-METHYLCYTIDINE METHYLTRANSFERASE"/>
    <property type="match status" value="1"/>
</dbReference>
<dbReference type="Gene3D" id="1.10.150.170">
    <property type="entry name" value="Putative methyltransferase TM0872, insert domain"/>
    <property type="match status" value="1"/>
</dbReference>
<dbReference type="Pfam" id="PF01795">
    <property type="entry name" value="Methyltransf_5"/>
    <property type="match status" value="1"/>
</dbReference>
<comment type="similarity">
    <text evidence="1 7">Belongs to the methyltransferase superfamily. RsmH family.</text>
</comment>
<dbReference type="SUPFAM" id="SSF53335">
    <property type="entry name" value="S-adenosyl-L-methionine-dependent methyltransferases"/>
    <property type="match status" value="1"/>
</dbReference>
<feature type="binding site" evidence="7">
    <location>
        <position position="98"/>
    </location>
    <ligand>
        <name>S-adenosyl-L-methionine</name>
        <dbReference type="ChEBI" id="CHEBI:59789"/>
    </ligand>
</feature>
<keyword evidence="3 7" id="KW-0698">rRNA processing</keyword>
<keyword evidence="6 7" id="KW-0949">S-adenosyl-L-methionine</keyword>
<dbReference type="PIRSF" id="PIRSF004486">
    <property type="entry name" value="MraW"/>
    <property type="match status" value="1"/>
</dbReference>
<dbReference type="EC" id="2.1.1.199" evidence="7"/>
<evidence type="ECO:0000256" key="1">
    <source>
        <dbReference type="ARBA" id="ARBA00010396"/>
    </source>
</evidence>
<comment type="function">
    <text evidence="7">Specifically methylates the N4 position of cytidine in position 1402 (C1402) of 16S rRNA.</text>
</comment>
<dbReference type="AlphaFoldDB" id="A0A6S6SYI2"/>
<dbReference type="NCBIfam" id="TIGR00006">
    <property type="entry name" value="16S rRNA (cytosine(1402)-N(4))-methyltransferase RsmH"/>
    <property type="match status" value="1"/>
</dbReference>
<dbReference type="InterPro" id="IPR002903">
    <property type="entry name" value="RsmH"/>
</dbReference>
<evidence type="ECO:0000313" key="8">
    <source>
        <dbReference type="EMBL" id="CAA6812131.1"/>
    </source>
</evidence>
<evidence type="ECO:0000256" key="2">
    <source>
        <dbReference type="ARBA" id="ARBA00022490"/>
    </source>
</evidence>
<evidence type="ECO:0000256" key="6">
    <source>
        <dbReference type="ARBA" id="ARBA00022691"/>
    </source>
</evidence>
<evidence type="ECO:0000256" key="3">
    <source>
        <dbReference type="ARBA" id="ARBA00022552"/>
    </source>
</evidence>
<keyword evidence="5 7" id="KW-0808">Transferase</keyword>
<dbReference type="PANTHER" id="PTHR11265">
    <property type="entry name" value="S-ADENOSYL-METHYLTRANSFERASE MRAW"/>
    <property type="match status" value="1"/>
</dbReference>
<name>A0A6S6SYI2_9BACT</name>
<dbReference type="SUPFAM" id="SSF81799">
    <property type="entry name" value="Putative methyltransferase TM0872, insert domain"/>
    <property type="match status" value="1"/>
</dbReference>
<dbReference type="GO" id="GO:0070475">
    <property type="term" value="P:rRNA base methylation"/>
    <property type="evidence" value="ECO:0007669"/>
    <property type="project" value="UniProtKB-UniRule"/>
</dbReference>
<proteinExistence type="inferred from homology"/>
<feature type="binding site" evidence="7">
    <location>
        <begin position="34"/>
        <end position="36"/>
    </location>
    <ligand>
        <name>S-adenosyl-L-methionine</name>
        <dbReference type="ChEBI" id="CHEBI:59789"/>
    </ligand>
</feature>
<reference evidence="8" key="1">
    <citation type="submission" date="2020-01" db="EMBL/GenBank/DDBJ databases">
        <authorList>
            <person name="Meier V. D."/>
            <person name="Meier V D."/>
        </authorList>
    </citation>
    <scope>NUCLEOTIDE SEQUENCE</scope>
    <source>
        <strain evidence="8">HLG_WM_MAG_12</strain>
    </source>
</reference>
<dbReference type="InterPro" id="IPR023397">
    <property type="entry name" value="SAM-dep_MeTrfase_MraW_recog"/>
</dbReference>
<accession>A0A6S6SYI2</accession>
<dbReference type="GO" id="GO:0005737">
    <property type="term" value="C:cytoplasm"/>
    <property type="evidence" value="ECO:0007669"/>
    <property type="project" value="UniProtKB-SubCell"/>
</dbReference>
<keyword evidence="2 7" id="KW-0963">Cytoplasm</keyword>
<gene>
    <name evidence="7" type="primary">rsmH</name>
    <name evidence="8" type="ORF">HELGO_WM52209</name>
</gene>